<dbReference type="AlphaFoldDB" id="A0A0M3I3P4"/>
<protein>
    <submittedName>
        <fullName evidence="2">Uncharacterized protein</fullName>
    </submittedName>
</protein>
<keyword evidence="1" id="KW-1185">Reference proteome</keyword>
<name>A0A0M3I3P4_ASCLU</name>
<evidence type="ECO:0000313" key="2">
    <source>
        <dbReference type="WBParaSite" id="ALUE_0001129201-mRNA-1"/>
    </source>
</evidence>
<dbReference type="Proteomes" id="UP000036681">
    <property type="component" value="Unplaced"/>
</dbReference>
<accession>A0A0M3I3P4</accession>
<evidence type="ECO:0000313" key="1">
    <source>
        <dbReference type="Proteomes" id="UP000036681"/>
    </source>
</evidence>
<proteinExistence type="predicted"/>
<reference evidence="2" key="1">
    <citation type="submission" date="2017-02" db="UniProtKB">
        <authorList>
            <consortium name="WormBaseParasite"/>
        </authorList>
    </citation>
    <scope>IDENTIFICATION</scope>
</reference>
<dbReference type="WBParaSite" id="ALUE_0001129201-mRNA-1">
    <property type="protein sequence ID" value="ALUE_0001129201-mRNA-1"/>
    <property type="gene ID" value="ALUE_0001129201"/>
</dbReference>
<sequence length="64" mass="7715">MELRNELKPEELLRELCDIFVCEIPDQHKTVKINENSPSAFYLAVENRHEFQRNLFSTYDDTFH</sequence>
<organism evidence="1 2">
    <name type="scientific">Ascaris lumbricoides</name>
    <name type="common">Giant roundworm</name>
    <dbReference type="NCBI Taxonomy" id="6252"/>
    <lineage>
        <taxon>Eukaryota</taxon>
        <taxon>Metazoa</taxon>
        <taxon>Ecdysozoa</taxon>
        <taxon>Nematoda</taxon>
        <taxon>Chromadorea</taxon>
        <taxon>Rhabditida</taxon>
        <taxon>Spirurina</taxon>
        <taxon>Ascaridomorpha</taxon>
        <taxon>Ascaridoidea</taxon>
        <taxon>Ascarididae</taxon>
        <taxon>Ascaris</taxon>
    </lineage>
</organism>